<sequence>MTVIAGVYNLTSTGVGAYTVDAANLFRVVEADSSLTDIYADVVAAKVKVQGKLASFKNAAVEPVSRLSKRASYTGCSSTQQSQLASAISSGQSYASSSYSHLTSNPSGSTRYTRWFGTFATTRYNAVLNSFSVCLGLFVFRAI</sequence>
<accession>M5CCK9</accession>
<dbReference type="EMBL" id="CAOJ01016507">
    <property type="protein sequence ID" value="CCO36875.1"/>
    <property type="molecule type" value="Genomic_DNA"/>
</dbReference>
<dbReference type="HOGENOM" id="CLU_1807551_0_0_1"/>
<organism evidence="1 2">
    <name type="scientific">Thanatephorus cucumeris (strain AG1-IB / isolate 7/3/14)</name>
    <name type="common">Lettuce bottom rot fungus</name>
    <name type="synonym">Rhizoctonia solani</name>
    <dbReference type="NCBI Taxonomy" id="1108050"/>
    <lineage>
        <taxon>Eukaryota</taxon>
        <taxon>Fungi</taxon>
        <taxon>Dikarya</taxon>
        <taxon>Basidiomycota</taxon>
        <taxon>Agaricomycotina</taxon>
        <taxon>Agaricomycetes</taxon>
        <taxon>Cantharellales</taxon>
        <taxon>Ceratobasidiaceae</taxon>
        <taxon>Rhizoctonia</taxon>
        <taxon>Rhizoctonia solani AG-1</taxon>
    </lineage>
</organism>
<gene>
    <name evidence="1" type="primary">MEP</name>
    <name evidence="1" type="ORF">BN14_11022</name>
</gene>
<evidence type="ECO:0000313" key="2">
    <source>
        <dbReference type="Proteomes" id="UP000012065"/>
    </source>
</evidence>
<dbReference type="SUPFAM" id="SSF55486">
    <property type="entry name" value="Metalloproteases ('zincins'), catalytic domain"/>
    <property type="match status" value="1"/>
</dbReference>
<evidence type="ECO:0000313" key="1">
    <source>
        <dbReference type="EMBL" id="CCO36875.1"/>
    </source>
</evidence>
<proteinExistence type="predicted"/>
<reference evidence="1 2" key="1">
    <citation type="journal article" date="2013" name="J. Biotechnol.">
        <title>Establishment and interpretation of the genome sequence of the phytopathogenic fungus Rhizoctonia solani AG1-IB isolate 7/3/14.</title>
        <authorList>
            <person name="Wibberg D.W."/>
            <person name="Jelonek L.J."/>
            <person name="Rupp O.R."/>
            <person name="Hennig M.H."/>
            <person name="Eikmeyer F.E."/>
            <person name="Goesmann A.G."/>
            <person name="Hartmann A.H."/>
            <person name="Borriss R.B."/>
            <person name="Grosch R.G."/>
            <person name="Puehler A.P."/>
            <person name="Schlueter A.S."/>
        </authorList>
    </citation>
    <scope>NUCLEOTIDE SEQUENCE [LARGE SCALE GENOMIC DNA]</scope>
    <source>
        <strain evidence="2">AG1-IB / isolate 7/3/14</strain>
    </source>
</reference>
<dbReference type="Proteomes" id="UP000012065">
    <property type="component" value="Unassembled WGS sequence"/>
</dbReference>
<dbReference type="Gene3D" id="3.40.390.10">
    <property type="entry name" value="Collagenase (Catalytic Domain)"/>
    <property type="match status" value="1"/>
</dbReference>
<comment type="caution">
    <text evidence="1">The sequence shown here is derived from an EMBL/GenBank/DDBJ whole genome shotgun (WGS) entry which is preliminary data.</text>
</comment>
<dbReference type="InterPro" id="IPR024079">
    <property type="entry name" value="MetalloPept_cat_dom_sf"/>
</dbReference>
<protein>
    <submittedName>
        <fullName evidence="1">Peptidyl-Lys metalloendopeptidase Short=MEP</fullName>
    </submittedName>
</protein>
<dbReference type="AlphaFoldDB" id="M5CCK9"/>
<name>M5CCK9_THACB</name>
<dbReference type="GO" id="GO:0008237">
    <property type="term" value="F:metallopeptidase activity"/>
    <property type="evidence" value="ECO:0007669"/>
    <property type="project" value="InterPro"/>
</dbReference>